<evidence type="ECO:0000313" key="18">
    <source>
        <dbReference type="EMBL" id="KXX82564.1"/>
    </source>
</evidence>
<dbReference type="InterPro" id="IPR051735">
    <property type="entry name" value="CFEM_domain"/>
</dbReference>
<keyword evidence="11" id="KW-0472">Membrane</keyword>
<dbReference type="Pfam" id="PF05730">
    <property type="entry name" value="CFEM"/>
    <property type="match status" value="1"/>
</dbReference>
<evidence type="ECO:0000256" key="11">
    <source>
        <dbReference type="ARBA" id="ARBA00023136"/>
    </source>
</evidence>
<reference evidence="18 19" key="1">
    <citation type="journal article" date="2016" name="Genome Announc.">
        <title>Genome Sequence of Madurella mycetomatis mm55, Isolated from a Human Mycetoma Case in Sudan.</title>
        <authorList>
            <person name="Smit S."/>
            <person name="Derks M.F."/>
            <person name="Bervoets S."/>
            <person name="Fahal A."/>
            <person name="van Leeuwen W."/>
            <person name="van Belkum A."/>
            <person name="van de Sande W.W."/>
        </authorList>
    </citation>
    <scope>NUCLEOTIDE SEQUENCE [LARGE SCALE GENOMIC DNA]</scope>
    <source>
        <strain evidence="19">mm55</strain>
    </source>
</reference>
<keyword evidence="13" id="KW-0325">Glycoprotein</keyword>
<dbReference type="PROSITE" id="PS52012">
    <property type="entry name" value="CFEM"/>
    <property type="match status" value="1"/>
</dbReference>
<evidence type="ECO:0000259" key="17">
    <source>
        <dbReference type="PROSITE" id="PS52012"/>
    </source>
</evidence>
<evidence type="ECO:0000256" key="8">
    <source>
        <dbReference type="ARBA" id="ARBA00022723"/>
    </source>
</evidence>
<dbReference type="PANTHER" id="PTHR37928">
    <property type="entry name" value="CFEM DOMAIN PROTEIN (AFU_ORTHOLOGUE AFUA_6G14090)"/>
    <property type="match status" value="1"/>
</dbReference>
<evidence type="ECO:0000256" key="16">
    <source>
        <dbReference type="SAM" id="SignalP"/>
    </source>
</evidence>
<comment type="subcellular location">
    <subcellularLocation>
        <location evidence="1">Cell membrane</location>
        <topology evidence="1">Lipid-anchor</topology>
        <topology evidence="1">GPI-anchor</topology>
    </subcellularLocation>
    <subcellularLocation>
        <location evidence="2">Secreted</location>
    </subcellularLocation>
</comment>
<evidence type="ECO:0000313" key="19">
    <source>
        <dbReference type="Proteomes" id="UP000078237"/>
    </source>
</evidence>
<dbReference type="EMBL" id="LCTW02000012">
    <property type="protein sequence ID" value="KXX82564.1"/>
    <property type="molecule type" value="Genomic_DNA"/>
</dbReference>
<proteinExistence type="inferred from homology"/>
<evidence type="ECO:0000256" key="15">
    <source>
        <dbReference type="PROSITE-ProRule" id="PRU01356"/>
    </source>
</evidence>
<dbReference type="GO" id="GO:0098552">
    <property type="term" value="C:side of membrane"/>
    <property type="evidence" value="ECO:0007669"/>
    <property type="project" value="UniProtKB-KW"/>
</dbReference>
<keyword evidence="19" id="KW-1185">Reference proteome</keyword>
<keyword evidence="14" id="KW-0449">Lipoprotein</keyword>
<keyword evidence="7" id="KW-0336">GPI-anchor</keyword>
<keyword evidence="6 15" id="KW-0349">Heme</keyword>
<accession>A0A175WI45</accession>
<dbReference type="OrthoDB" id="4590657at2759"/>
<dbReference type="VEuPathDB" id="FungiDB:MMYC01_201210"/>
<evidence type="ECO:0000256" key="5">
    <source>
        <dbReference type="ARBA" id="ARBA00022525"/>
    </source>
</evidence>
<keyword evidence="10 15" id="KW-0408">Iron</keyword>
<evidence type="ECO:0000256" key="10">
    <source>
        <dbReference type="ARBA" id="ARBA00023004"/>
    </source>
</evidence>
<comment type="caution">
    <text evidence="18">The sequence shown here is derived from an EMBL/GenBank/DDBJ whole genome shotgun (WGS) entry which is preliminary data.</text>
</comment>
<feature type="binding site" description="axial binding residue" evidence="15">
    <location>
        <position position="50"/>
    </location>
    <ligand>
        <name>heme</name>
        <dbReference type="ChEBI" id="CHEBI:30413"/>
    </ligand>
    <ligandPart>
        <name>Fe</name>
        <dbReference type="ChEBI" id="CHEBI:18248"/>
    </ligandPart>
</feature>
<keyword evidence="4" id="KW-1003">Cell membrane</keyword>
<evidence type="ECO:0000256" key="2">
    <source>
        <dbReference type="ARBA" id="ARBA00004613"/>
    </source>
</evidence>
<dbReference type="GO" id="GO:0046872">
    <property type="term" value="F:metal ion binding"/>
    <property type="evidence" value="ECO:0007669"/>
    <property type="project" value="UniProtKB-UniRule"/>
</dbReference>
<keyword evidence="12 15" id="KW-1015">Disulfide bond</keyword>
<evidence type="ECO:0000256" key="14">
    <source>
        <dbReference type="ARBA" id="ARBA00023288"/>
    </source>
</evidence>
<feature type="signal peptide" evidence="16">
    <location>
        <begin position="1"/>
        <end position="19"/>
    </location>
</feature>
<keyword evidence="8 15" id="KW-0479">Metal-binding</keyword>
<protein>
    <submittedName>
        <fullName evidence="18">GPI-anchored CFEM domain protein A</fullName>
    </submittedName>
</protein>
<comment type="similarity">
    <text evidence="3">Belongs to the RBT5 family.</text>
</comment>
<dbReference type="AlphaFoldDB" id="A0A175WI45"/>
<dbReference type="STRING" id="100816.A0A175WI45"/>
<evidence type="ECO:0000256" key="1">
    <source>
        <dbReference type="ARBA" id="ARBA00004609"/>
    </source>
</evidence>
<feature type="domain" description="CFEM" evidence="17">
    <location>
        <begin position="1"/>
        <end position="113"/>
    </location>
</feature>
<dbReference type="GO" id="GO:0005886">
    <property type="term" value="C:plasma membrane"/>
    <property type="evidence" value="ECO:0007669"/>
    <property type="project" value="UniProtKB-SubCell"/>
</dbReference>
<evidence type="ECO:0000256" key="7">
    <source>
        <dbReference type="ARBA" id="ARBA00022622"/>
    </source>
</evidence>
<evidence type="ECO:0000256" key="9">
    <source>
        <dbReference type="ARBA" id="ARBA00022729"/>
    </source>
</evidence>
<feature type="chain" id="PRO_5008044045" evidence="16">
    <location>
        <begin position="20"/>
        <end position="205"/>
    </location>
</feature>
<dbReference type="SMART" id="SM00747">
    <property type="entry name" value="CFEM"/>
    <property type="match status" value="1"/>
</dbReference>
<name>A0A175WI45_9PEZI</name>
<keyword evidence="9 16" id="KW-0732">Signal</keyword>
<evidence type="ECO:0000256" key="4">
    <source>
        <dbReference type="ARBA" id="ARBA00022475"/>
    </source>
</evidence>
<dbReference type="PANTHER" id="PTHR37928:SF1">
    <property type="entry name" value="CFEM DOMAIN PROTEIN (AFU_ORTHOLOGUE AFUA_6G14090)"/>
    <property type="match status" value="1"/>
</dbReference>
<evidence type="ECO:0000256" key="3">
    <source>
        <dbReference type="ARBA" id="ARBA00010031"/>
    </source>
</evidence>
<dbReference type="GO" id="GO:0005576">
    <property type="term" value="C:extracellular region"/>
    <property type="evidence" value="ECO:0007669"/>
    <property type="project" value="UniProtKB-SubCell"/>
</dbReference>
<organism evidence="18 19">
    <name type="scientific">Madurella mycetomatis</name>
    <dbReference type="NCBI Taxonomy" id="100816"/>
    <lineage>
        <taxon>Eukaryota</taxon>
        <taxon>Fungi</taxon>
        <taxon>Dikarya</taxon>
        <taxon>Ascomycota</taxon>
        <taxon>Pezizomycotina</taxon>
        <taxon>Sordariomycetes</taxon>
        <taxon>Sordariomycetidae</taxon>
        <taxon>Sordariales</taxon>
        <taxon>Sordariales incertae sedis</taxon>
        <taxon>Madurella</taxon>
    </lineage>
</organism>
<evidence type="ECO:0000256" key="6">
    <source>
        <dbReference type="ARBA" id="ARBA00022617"/>
    </source>
</evidence>
<dbReference type="InterPro" id="IPR008427">
    <property type="entry name" value="Extracellular_membr_CFEM_dom"/>
</dbReference>
<comment type="caution">
    <text evidence="15">Lacks conserved residue(s) required for the propagation of feature annotation.</text>
</comment>
<evidence type="ECO:0000256" key="13">
    <source>
        <dbReference type="ARBA" id="ARBA00023180"/>
    </source>
</evidence>
<evidence type="ECO:0000256" key="12">
    <source>
        <dbReference type="ARBA" id="ARBA00023157"/>
    </source>
</evidence>
<feature type="disulfide bond" evidence="15">
    <location>
        <begin position="46"/>
        <end position="53"/>
    </location>
</feature>
<gene>
    <name evidence="18" type="ORF">MMYC01_201210</name>
</gene>
<keyword evidence="5" id="KW-0964">Secreted</keyword>
<sequence>MKTIATAILALIGAALVVATDFPSNMPDCGRICGSNMLAQAAELGCQASDLACLCRNVNFGYGIHDCSVEACGDTSHANIAIGWGNAICDSAGVPANIPTATAVSPVVTVSEVISTVTDDSSTSVMTSMATVSDGSMVTTSDVFTSGSFTTTITREATFVSSVTSPISPETTEPFTVSSSALGAQMTGGPALGAFAAVGIAAALL</sequence>
<dbReference type="Proteomes" id="UP000078237">
    <property type="component" value="Unassembled WGS sequence"/>
</dbReference>